<dbReference type="Gene3D" id="3.30.420.10">
    <property type="entry name" value="Ribonuclease H-like superfamily/Ribonuclease H"/>
    <property type="match status" value="1"/>
</dbReference>
<dbReference type="EMBL" id="AAUW01000001">
    <property type="protein sequence ID" value="EAV46073.1"/>
    <property type="molecule type" value="Genomic_DNA"/>
</dbReference>
<dbReference type="AlphaFoldDB" id="A0NLX8"/>
<dbReference type="InterPro" id="IPR036397">
    <property type="entry name" value="RNaseH_sf"/>
</dbReference>
<dbReference type="GeneID" id="68846020"/>
<comment type="caution">
    <text evidence="3">The sequence shown here is derived from an EMBL/GenBank/DDBJ whole genome shotgun (WGS) entry which is preliminary data.</text>
</comment>
<gene>
    <name evidence="2" type="ORF">SIAM614_07268</name>
    <name evidence="3" type="ORF">SIAM614_09603</name>
</gene>
<dbReference type="InterPro" id="IPR001584">
    <property type="entry name" value="Integrase_cat-core"/>
</dbReference>
<name>A0NLX8_ROSAI</name>
<dbReference type="InterPro" id="IPR009057">
    <property type="entry name" value="Homeodomain-like_sf"/>
</dbReference>
<evidence type="ECO:0000313" key="4">
    <source>
        <dbReference type="Proteomes" id="UP000004848"/>
    </source>
</evidence>
<protein>
    <submittedName>
        <fullName evidence="3">Putative transposase protein</fullName>
    </submittedName>
</protein>
<dbReference type="EMBL" id="AAUW01000005">
    <property type="protein sequence ID" value="EAV44660.1"/>
    <property type="molecule type" value="Genomic_DNA"/>
</dbReference>
<dbReference type="SUPFAM" id="SSF46689">
    <property type="entry name" value="Homeodomain-like"/>
    <property type="match status" value="1"/>
</dbReference>
<dbReference type="OrthoDB" id="9803878at2"/>
<sequence length="392" mass="45270">MPWKEVSVMEERLRFIARLLDGEGMSAVCREFGISRKTGYKIWDRYRQDGLEALCDRSRRPVRYANQLPDQVERLIVSTKKDKPHWGARKIREILVRKLAGDVRIPAQSTVHAVLDRHGLVKRARKRQRAYKAEGTALSAGVRPNDLWCTDFKGEFKLGNRQYCYPLTVSDHASRYLLMCEAFDSTKERPVIEAFVRLFKERGLPGAIRTDNGLPFASPNGLYNLSKLSVWWLRLGIGIERIKPGHPQQNGRHERMHLTLKKEATRPPGMNSLQQQAKFDAFLKEFNEERPHEALTMQIPDEVYKPSPRPYRGLPELDYPFHDRDALVTACGRICMYRKKINVSTVLAGQKLGIKEVDEGIWLISFMSYDLGYIDLEQRTLQTIDNPFGTRL</sequence>
<accession>A0NLX8</accession>
<dbReference type="PROSITE" id="PS50994">
    <property type="entry name" value="INTEGRASE"/>
    <property type="match status" value="1"/>
</dbReference>
<evidence type="ECO:0000313" key="2">
    <source>
        <dbReference type="EMBL" id="EAV44660.1"/>
    </source>
</evidence>
<dbReference type="Pfam" id="PF13565">
    <property type="entry name" value="HTH_32"/>
    <property type="match status" value="1"/>
</dbReference>
<evidence type="ECO:0000259" key="1">
    <source>
        <dbReference type="PROSITE" id="PS50994"/>
    </source>
</evidence>
<dbReference type="Pfam" id="PF13683">
    <property type="entry name" value="rve_3"/>
    <property type="match status" value="1"/>
</dbReference>
<dbReference type="InterPro" id="IPR012337">
    <property type="entry name" value="RNaseH-like_sf"/>
</dbReference>
<organism evidence="3 4">
    <name type="scientific">Roseibium aggregatum (strain ATCC 25650 / DSM 13394 / JCM 20685 / NBRC 16684 / NCIMB 2208 / IAM 12614 / B1)</name>
    <name type="common">Stappia aggregata</name>
    <dbReference type="NCBI Taxonomy" id="384765"/>
    <lineage>
        <taxon>Bacteria</taxon>
        <taxon>Pseudomonadati</taxon>
        <taxon>Pseudomonadota</taxon>
        <taxon>Alphaproteobacteria</taxon>
        <taxon>Hyphomicrobiales</taxon>
        <taxon>Stappiaceae</taxon>
        <taxon>Roseibium</taxon>
    </lineage>
</organism>
<feature type="domain" description="Integrase catalytic" evidence="1">
    <location>
        <begin position="140"/>
        <end position="308"/>
    </location>
</feature>
<dbReference type="eggNOG" id="COG2801">
    <property type="taxonomic scope" value="Bacteria"/>
</dbReference>
<reference evidence="3 4" key="1">
    <citation type="submission" date="2006-05" db="EMBL/GenBank/DDBJ databases">
        <authorList>
            <person name="King G."/>
            <person name="Ferriera S."/>
            <person name="Johnson J."/>
            <person name="Kravitz S."/>
            <person name="Beeson K."/>
            <person name="Sutton G."/>
            <person name="Rogers Y.-H."/>
            <person name="Friedman R."/>
            <person name="Frazier M."/>
            <person name="Venter J.C."/>
        </authorList>
    </citation>
    <scope>NUCLEOTIDE SEQUENCE [LARGE SCALE GENOMIC DNA]</scope>
    <source>
        <strain evidence="4">ATCC 25650 / DSM 13394 / JCM 20685 / NBRC 16684 / NCIMB 2208 / IAM 12614 / B1</strain>
        <strain evidence="3">IAM 12614</strain>
    </source>
</reference>
<dbReference type="SUPFAM" id="SSF53098">
    <property type="entry name" value="Ribonuclease H-like"/>
    <property type="match status" value="1"/>
</dbReference>
<dbReference type="GO" id="GO:0003676">
    <property type="term" value="F:nucleic acid binding"/>
    <property type="evidence" value="ECO:0007669"/>
    <property type="project" value="InterPro"/>
</dbReference>
<evidence type="ECO:0000313" key="3">
    <source>
        <dbReference type="EMBL" id="EAV46073.1"/>
    </source>
</evidence>
<dbReference type="PANTHER" id="PTHR47515">
    <property type="entry name" value="LOW CALCIUM RESPONSE LOCUS PROTEIN T"/>
    <property type="match status" value="1"/>
</dbReference>
<dbReference type="GO" id="GO:0015074">
    <property type="term" value="P:DNA integration"/>
    <property type="evidence" value="ECO:0007669"/>
    <property type="project" value="InterPro"/>
</dbReference>
<dbReference type="Proteomes" id="UP000004848">
    <property type="component" value="Unassembled WGS sequence"/>
</dbReference>
<proteinExistence type="predicted"/>
<dbReference type="RefSeq" id="WP_006931338.1">
    <property type="nucleotide sequence ID" value="NZ_AAUW01000001.1"/>
</dbReference>
<dbReference type="PANTHER" id="PTHR47515:SF2">
    <property type="entry name" value="INTEGRASE CORE DOMAIN PROTEIN"/>
    <property type="match status" value="1"/>
</dbReference>